<dbReference type="EMBL" id="CAKKNE010000004">
    <property type="protein sequence ID" value="CAH0374851.1"/>
    <property type="molecule type" value="Genomic_DNA"/>
</dbReference>
<dbReference type="Gene3D" id="1.50.10.20">
    <property type="match status" value="1"/>
</dbReference>
<proteinExistence type="predicted"/>
<dbReference type="Pfam" id="PF00004">
    <property type="entry name" value="AAA"/>
    <property type="match status" value="1"/>
</dbReference>
<evidence type="ECO:0000256" key="1">
    <source>
        <dbReference type="SAM" id="SignalP"/>
    </source>
</evidence>
<dbReference type="GO" id="GO:0016887">
    <property type="term" value="F:ATP hydrolysis activity"/>
    <property type="evidence" value="ECO:0007669"/>
    <property type="project" value="InterPro"/>
</dbReference>
<dbReference type="OrthoDB" id="10042665at2759"/>
<dbReference type="InterPro" id="IPR050168">
    <property type="entry name" value="AAA_ATPase_domain"/>
</dbReference>
<gene>
    <name evidence="3" type="ORF">PECAL_4P21570</name>
</gene>
<dbReference type="AlphaFoldDB" id="A0A8J2SU88"/>
<accession>A0A8J2SU88</accession>
<dbReference type="Gene3D" id="3.40.50.300">
    <property type="entry name" value="P-loop containing nucleotide triphosphate hydrolases"/>
    <property type="match status" value="1"/>
</dbReference>
<keyword evidence="1" id="KW-0732">Signal</keyword>
<organism evidence="3 4">
    <name type="scientific">Pelagomonas calceolata</name>
    <dbReference type="NCBI Taxonomy" id="35677"/>
    <lineage>
        <taxon>Eukaryota</taxon>
        <taxon>Sar</taxon>
        <taxon>Stramenopiles</taxon>
        <taxon>Ochrophyta</taxon>
        <taxon>Pelagophyceae</taxon>
        <taxon>Pelagomonadales</taxon>
        <taxon>Pelagomonadaceae</taxon>
        <taxon>Pelagomonas</taxon>
    </lineage>
</organism>
<feature type="signal peptide" evidence="1">
    <location>
        <begin position="1"/>
        <end position="21"/>
    </location>
</feature>
<dbReference type="SUPFAM" id="SSF52540">
    <property type="entry name" value="P-loop containing nucleoside triphosphate hydrolases"/>
    <property type="match status" value="1"/>
</dbReference>
<dbReference type="SMART" id="SM00382">
    <property type="entry name" value="AAA"/>
    <property type="match status" value="1"/>
</dbReference>
<name>A0A8J2SU88_9STRA</name>
<dbReference type="SUPFAM" id="SSF48239">
    <property type="entry name" value="Terpenoid cyclases/Protein prenyltransferases"/>
    <property type="match status" value="1"/>
</dbReference>
<dbReference type="Proteomes" id="UP000789595">
    <property type="component" value="Unassembled WGS sequence"/>
</dbReference>
<dbReference type="InterPro" id="IPR003959">
    <property type="entry name" value="ATPase_AAA_core"/>
</dbReference>
<dbReference type="CDD" id="cd19481">
    <property type="entry name" value="RecA-like_protease"/>
    <property type="match status" value="1"/>
</dbReference>
<feature type="domain" description="AAA+ ATPase" evidence="2">
    <location>
        <begin position="460"/>
        <end position="572"/>
    </location>
</feature>
<sequence>MLGARVLRAVIAGLLTSTATGLIAPRSSATQPLGANRLPVRHAHDDAAAAALDSFDDLASLERRLAALDDGVVPKLRGFFDTELKSFALEPGVTRNYSVTSSAICIGALLDADALDEFPAVTKALAEAPWRTDDLLQAPLVVSALARAAVGPPCTDRLAGAVEALLACRPHLRDWRRQKLSSYLTYWLTRALLDVADADLVEFLGIDSMAMAFALKRSFQVARDELCRQLAYDSMGEPADATRVAYSLATYASVGAARDQINAFATRDEVRCDGDGDRDGIEAPNLKLCARALDVFFGAQRDDGTWAPGQKIFVRSRRSFDVGNAFVFSPDALATVLALPLPRAAFRPHVAKIERTCAWLERQDRGGGGWRSDHLEEGSGAPLAWSTAQALQCAGAASKVVGDLLNKRILAEFGGREGKAPDATVFEGLLDSDMASDSLKDILRSRIIEPRTQSGSLSPTAYSAVLFGPPGTAKTTTAESVAAALGYGFVVIDTAVFLEDGLANIASRMAYVFDRLERLRDCVILFDEIEEFCLDRTTPGLGMESRILTTAMLTRLNDLRRAERSIFLQRGVIHINPLATNRLAAFDSAVVRPGRLDMLLFVGTPNLAARAARFEASLPAPDAAIASAVFREFLEETWESDSRFLNFMESERFRAAALASMSESGALSADRLRAILGDVVRTSILRDESAREEYRDNVALTRL</sequence>
<reference evidence="3" key="1">
    <citation type="submission" date="2021-11" db="EMBL/GenBank/DDBJ databases">
        <authorList>
            <consortium name="Genoscope - CEA"/>
            <person name="William W."/>
        </authorList>
    </citation>
    <scope>NUCLEOTIDE SEQUENCE</scope>
</reference>
<protein>
    <recommendedName>
        <fullName evidence="2">AAA+ ATPase domain-containing protein</fullName>
    </recommendedName>
</protein>
<evidence type="ECO:0000313" key="4">
    <source>
        <dbReference type="Proteomes" id="UP000789595"/>
    </source>
</evidence>
<evidence type="ECO:0000259" key="2">
    <source>
        <dbReference type="SMART" id="SM00382"/>
    </source>
</evidence>
<dbReference type="InterPro" id="IPR027417">
    <property type="entry name" value="P-loop_NTPase"/>
</dbReference>
<feature type="chain" id="PRO_5035222956" description="AAA+ ATPase domain-containing protein" evidence="1">
    <location>
        <begin position="22"/>
        <end position="703"/>
    </location>
</feature>
<evidence type="ECO:0000313" key="3">
    <source>
        <dbReference type="EMBL" id="CAH0374851.1"/>
    </source>
</evidence>
<comment type="caution">
    <text evidence="3">The sequence shown here is derived from an EMBL/GenBank/DDBJ whole genome shotgun (WGS) entry which is preliminary data.</text>
</comment>
<keyword evidence="4" id="KW-1185">Reference proteome</keyword>
<dbReference type="Gene3D" id="1.10.8.60">
    <property type="match status" value="1"/>
</dbReference>
<dbReference type="InterPro" id="IPR008930">
    <property type="entry name" value="Terpenoid_cyclase/PrenylTrfase"/>
</dbReference>
<dbReference type="PANTHER" id="PTHR23077">
    <property type="entry name" value="AAA-FAMILY ATPASE"/>
    <property type="match status" value="1"/>
</dbReference>
<dbReference type="InterPro" id="IPR003593">
    <property type="entry name" value="AAA+_ATPase"/>
</dbReference>
<dbReference type="GO" id="GO:0005524">
    <property type="term" value="F:ATP binding"/>
    <property type="evidence" value="ECO:0007669"/>
    <property type="project" value="InterPro"/>
</dbReference>